<accession>A0A1R3RKJ6</accession>
<dbReference type="PANTHER" id="PTHR24305">
    <property type="entry name" value="CYTOCHROME P450"/>
    <property type="match status" value="1"/>
</dbReference>
<evidence type="ECO:0000256" key="2">
    <source>
        <dbReference type="ARBA" id="ARBA00023002"/>
    </source>
</evidence>
<evidence type="ECO:0000256" key="3">
    <source>
        <dbReference type="ARBA" id="ARBA00023033"/>
    </source>
</evidence>
<evidence type="ECO:0000256" key="4">
    <source>
        <dbReference type="PIRSR" id="PIRSR602401-1"/>
    </source>
</evidence>
<keyword evidence="4" id="KW-0408">Iron</keyword>
<dbReference type="Gene3D" id="1.10.630.10">
    <property type="entry name" value="Cytochrome P450"/>
    <property type="match status" value="1"/>
</dbReference>
<dbReference type="EMBL" id="KV907501">
    <property type="protein sequence ID" value="OOF95005.1"/>
    <property type="molecule type" value="Genomic_DNA"/>
</dbReference>
<dbReference type="PRINTS" id="PR00463">
    <property type="entry name" value="EP450I"/>
</dbReference>
<dbReference type="GO" id="GO:0005506">
    <property type="term" value="F:iron ion binding"/>
    <property type="evidence" value="ECO:0007669"/>
    <property type="project" value="InterPro"/>
</dbReference>
<keyword evidence="2" id="KW-0560">Oxidoreductase</keyword>
<evidence type="ECO:0000313" key="6">
    <source>
        <dbReference type="EMBL" id="OOF95005.1"/>
    </source>
</evidence>
<comment type="similarity">
    <text evidence="1">Belongs to the cytochrome P450 family.</text>
</comment>
<feature type="transmembrane region" description="Helical" evidence="5">
    <location>
        <begin position="65"/>
        <end position="86"/>
    </location>
</feature>
<evidence type="ECO:0008006" key="8">
    <source>
        <dbReference type="Google" id="ProtNLM"/>
    </source>
</evidence>
<organism evidence="6 7">
    <name type="scientific">Aspergillus carbonarius (strain ITEM 5010)</name>
    <dbReference type="NCBI Taxonomy" id="602072"/>
    <lineage>
        <taxon>Eukaryota</taxon>
        <taxon>Fungi</taxon>
        <taxon>Dikarya</taxon>
        <taxon>Ascomycota</taxon>
        <taxon>Pezizomycotina</taxon>
        <taxon>Eurotiomycetes</taxon>
        <taxon>Eurotiomycetidae</taxon>
        <taxon>Eurotiales</taxon>
        <taxon>Aspergillaceae</taxon>
        <taxon>Aspergillus</taxon>
        <taxon>Aspergillus subgen. Circumdati</taxon>
    </lineage>
</organism>
<gene>
    <name evidence="6" type="ORF">ASPCADRAFT_171434</name>
</gene>
<feature type="binding site" description="axial binding residue" evidence="4">
    <location>
        <position position="488"/>
    </location>
    <ligand>
        <name>heme</name>
        <dbReference type="ChEBI" id="CHEBI:30413"/>
    </ligand>
    <ligandPart>
        <name>Fe</name>
        <dbReference type="ChEBI" id="CHEBI:18248"/>
    </ligandPart>
</feature>
<keyword evidence="3" id="KW-0503">Monooxygenase</keyword>
<dbReference type="STRING" id="602072.A0A1R3RKJ6"/>
<dbReference type="VEuPathDB" id="FungiDB:ASPCADRAFT_171434"/>
<dbReference type="InterPro" id="IPR002401">
    <property type="entry name" value="Cyt_P450_E_grp-I"/>
</dbReference>
<keyword evidence="5" id="KW-1133">Transmembrane helix</keyword>
<dbReference type="GO" id="GO:0020037">
    <property type="term" value="F:heme binding"/>
    <property type="evidence" value="ECO:0007669"/>
    <property type="project" value="InterPro"/>
</dbReference>
<sequence length="545" mass="61208">MESTGAQLLASGTLGVFFSLVARQGEIEKHLVAVLALFALANVILVSWAPAYLGTTTTLQALARVLLLDGALLTGLFGNIVLYRLFFHRLRNVPGPIGARISRFYAAYQTMKHAQMHRHVQSLHQQYGDVVRIGPREVSICRPSAIRAIYGPPSRLTKGPWYDQVTHDNAKKTMFGIRDLKVHGQRRRVWDQGVKAINKYQVPLLEKSKLLTAKIREQQGRPMDITNWMTCFAFDVMGKVVLGTDLGMLQTGQKSAELRQLDDSSRYVAMAGTIPWLAPMLLQIPGLPKVLNPFRHFCHTVLEEKRKTLTKGSEPKDIISWLIQAQLSGDPNAPPTDMALKDDAWLVIVAGSDTTATAMTNTVFYLATHPAVQTKLQQELDKLFPHGLTDWSYDSVKDLKYLTYVINETLRLKPSAPDGLARVTPPQGLQVDELHIPGDVVVSVPTFTIQRDERYFDQADQFQPERWASIENSANVPFFPFSRGVFDCVGKGIAWMEMRMALSMIVLAYDIGLADETQREFDGKEMDNFLLELPALWATFRPRRS</sequence>
<dbReference type="SUPFAM" id="SSF48264">
    <property type="entry name" value="Cytochrome P450"/>
    <property type="match status" value="1"/>
</dbReference>
<feature type="transmembrane region" description="Helical" evidence="5">
    <location>
        <begin position="33"/>
        <end position="53"/>
    </location>
</feature>
<dbReference type="OMA" id="WMEMRMA"/>
<evidence type="ECO:0000256" key="5">
    <source>
        <dbReference type="SAM" id="Phobius"/>
    </source>
</evidence>
<keyword evidence="7" id="KW-1185">Reference proteome</keyword>
<comment type="cofactor">
    <cofactor evidence="4">
        <name>heme</name>
        <dbReference type="ChEBI" id="CHEBI:30413"/>
    </cofactor>
</comment>
<dbReference type="OrthoDB" id="6692864at2759"/>
<dbReference type="PRINTS" id="PR00385">
    <property type="entry name" value="P450"/>
</dbReference>
<protein>
    <recommendedName>
        <fullName evidence="8">Cytochrome P450</fullName>
    </recommendedName>
</protein>
<dbReference type="CDD" id="cd11061">
    <property type="entry name" value="CYP67-like"/>
    <property type="match status" value="1"/>
</dbReference>
<dbReference type="AlphaFoldDB" id="A0A1R3RKJ6"/>
<dbReference type="Pfam" id="PF00067">
    <property type="entry name" value="p450"/>
    <property type="match status" value="1"/>
</dbReference>
<dbReference type="InterPro" id="IPR036396">
    <property type="entry name" value="Cyt_P450_sf"/>
</dbReference>
<evidence type="ECO:0000313" key="7">
    <source>
        <dbReference type="Proteomes" id="UP000188318"/>
    </source>
</evidence>
<dbReference type="GO" id="GO:0016705">
    <property type="term" value="F:oxidoreductase activity, acting on paired donors, with incorporation or reduction of molecular oxygen"/>
    <property type="evidence" value="ECO:0007669"/>
    <property type="project" value="InterPro"/>
</dbReference>
<name>A0A1R3RKJ6_ASPC5</name>
<dbReference type="GO" id="GO:0004497">
    <property type="term" value="F:monooxygenase activity"/>
    <property type="evidence" value="ECO:0007669"/>
    <property type="project" value="UniProtKB-KW"/>
</dbReference>
<reference evidence="7" key="1">
    <citation type="journal article" date="2017" name="Genome Biol.">
        <title>Comparative genomics reveals high biological diversity and specific adaptations in the industrially and medically important fungal genus Aspergillus.</title>
        <authorList>
            <person name="de Vries R.P."/>
            <person name="Riley R."/>
            <person name="Wiebenga A."/>
            <person name="Aguilar-Osorio G."/>
            <person name="Amillis S."/>
            <person name="Uchima C.A."/>
            <person name="Anderluh G."/>
            <person name="Asadollahi M."/>
            <person name="Askin M."/>
            <person name="Barry K."/>
            <person name="Battaglia E."/>
            <person name="Bayram O."/>
            <person name="Benocci T."/>
            <person name="Braus-Stromeyer S.A."/>
            <person name="Caldana C."/>
            <person name="Canovas D."/>
            <person name="Cerqueira G.C."/>
            <person name="Chen F."/>
            <person name="Chen W."/>
            <person name="Choi C."/>
            <person name="Clum A."/>
            <person name="Dos Santos R.A."/>
            <person name="Damasio A.R."/>
            <person name="Diallinas G."/>
            <person name="Emri T."/>
            <person name="Fekete E."/>
            <person name="Flipphi M."/>
            <person name="Freyberg S."/>
            <person name="Gallo A."/>
            <person name="Gournas C."/>
            <person name="Habgood R."/>
            <person name="Hainaut M."/>
            <person name="Harispe M.L."/>
            <person name="Henrissat B."/>
            <person name="Hilden K.S."/>
            <person name="Hope R."/>
            <person name="Hossain A."/>
            <person name="Karabika E."/>
            <person name="Karaffa L."/>
            <person name="Karanyi Z."/>
            <person name="Krasevec N."/>
            <person name="Kuo A."/>
            <person name="Kusch H."/>
            <person name="LaButti K."/>
            <person name="Lagendijk E.L."/>
            <person name="Lapidus A."/>
            <person name="Levasseur A."/>
            <person name="Lindquist E."/>
            <person name="Lipzen A."/>
            <person name="Logrieco A.F."/>
            <person name="MacCabe A."/>
            <person name="Maekelae M.R."/>
            <person name="Malavazi I."/>
            <person name="Melin P."/>
            <person name="Meyer V."/>
            <person name="Mielnichuk N."/>
            <person name="Miskei M."/>
            <person name="Molnar A.P."/>
            <person name="Mule G."/>
            <person name="Ngan C.Y."/>
            <person name="Orejas M."/>
            <person name="Orosz E."/>
            <person name="Ouedraogo J.P."/>
            <person name="Overkamp K.M."/>
            <person name="Park H.-S."/>
            <person name="Perrone G."/>
            <person name="Piumi F."/>
            <person name="Punt P.J."/>
            <person name="Ram A.F."/>
            <person name="Ramon A."/>
            <person name="Rauscher S."/>
            <person name="Record E."/>
            <person name="Riano-Pachon D.M."/>
            <person name="Robert V."/>
            <person name="Roehrig J."/>
            <person name="Ruller R."/>
            <person name="Salamov A."/>
            <person name="Salih N.S."/>
            <person name="Samson R.A."/>
            <person name="Sandor E."/>
            <person name="Sanguinetti M."/>
            <person name="Schuetze T."/>
            <person name="Sepcic K."/>
            <person name="Shelest E."/>
            <person name="Sherlock G."/>
            <person name="Sophianopoulou V."/>
            <person name="Squina F.M."/>
            <person name="Sun H."/>
            <person name="Susca A."/>
            <person name="Todd R.B."/>
            <person name="Tsang A."/>
            <person name="Unkles S.E."/>
            <person name="van de Wiele N."/>
            <person name="van Rossen-Uffink D."/>
            <person name="Oliveira J.V."/>
            <person name="Vesth T.C."/>
            <person name="Visser J."/>
            <person name="Yu J.-H."/>
            <person name="Zhou M."/>
            <person name="Andersen M.R."/>
            <person name="Archer D.B."/>
            <person name="Baker S.E."/>
            <person name="Benoit I."/>
            <person name="Brakhage A.A."/>
            <person name="Braus G.H."/>
            <person name="Fischer R."/>
            <person name="Frisvad J.C."/>
            <person name="Goldman G.H."/>
            <person name="Houbraken J."/>
            <person name="Oakley B."/>
            <person name="Pocsi I."/>
            <person name="Scazzocchio C."/>
            <person name="Seiboth B."/>
            <person name="vanKuyk P.A."/>
            <person name="Wortman J."/>
            <person name="Dyer P.S."/>
            <person name="Grigoriev I.V."/>
        </authorList>
    </citation>
    <scope>NUCLEOTIDE SEQUENCE [LARGE SCALE GENOMIC DNA]</scope>
    <source>
        <strain evidence="7">ITEM 5010</strain>
    </source>
</reference>
<keyword evidence="5" id="KW-0812">Transmembrane</keyword>
<keyword evidence="4" id="KW-0349">Heme</keyword>
<dbReference type="InterPro" id="IPR001128">
    <property type="entry name" value="Cyt_P450"/>
</dbReference>
<dbReference type="InterPro" id="IPR050121">
    <property type="entry name" value="Cytochrome_P450_monoxygenase"/>
</dbReference>
<keyword evidence="5" id="KW-0472">Membrane</keyword>
<evidence type="ECO:0000256" key="1">
    <source>
        <dbReference type="ARBA" id="ARBA00010617"/>
    </source>
</evidence>
<dbReference type="Proteomes" id="UP000188318">
    <property type="component" value="Unassembled WGS sequence"/>
</dbReference>
<proteinExistence type="inferred from homology"/>
<dbReference type="PANTHER" id="PTHR24305:SF78">
    <property type="entry name" value="P450, PUTATIVE (EUROFUNG)-RELATED"/>
    <property type="match status" value="1"/>
</dbReference>
<keyword evidence="4" id="KW-0479">Metal-binding</keyword>